<feature type="domain" description="Major facilitator superfamily (MFS) profile" evidence="7">
    <location>
        <begin position="235"/>
        <end position="416"/>
    </location>
</feature>
<sequence length="416" mass="42759">MTAPETVEDSAETVPLTYRQVLGSRNVPQLLLAACLSRLAGSMLLFAIVLYVITEFHSVSMAGLSGFFLTLPGFLVSPVAGAVLDRLGAVRAVALDTMSSAVFISGIALLALGGVLTKPVLFVLLALYSLTSPLTAGGIRTLFPGFVPEAAYDKANALDLSTFSAIDVVGPLLAGAIFAAIGPNPTLFTIAGMYVLAWFSLTLLRGGPAGAPSAPRPHLLRSAWEGITYLFRNPTLRGLAVSYALYQAAAGMLIVIVPVAVADRLDGGRPVDRYVGLMWAITGLAGAVGGLIAGKVLRAGVERRYMVAATLVCAVAIFPVSALGSLVTLGIGLMLVGLAEGVVNVSLLSLRQRRTEPDRLGRIMTVSISVNLIGFPIGTALGGALATYSVTVALATAALMAGGSAAAGRLLIPRGA</sequence>
<comment type="subcellular location">
    <subcellularLocation>
        <location evidence="1">Cell membrane</location>
        <topology evidence="1">Multi-pass membrane protein</topology>
    </subcellularLocation>
</comment>
<dbReference type="Pfam" id="PF07690">
    <property type="entry name" value="MFS_1"/>
    <property type="match status" value="1"/>
</dbReference>
<dbReference type="InterPro" id="IPR020846">
    <property type="entry name" value="MFS_dom"/>
</dbReference>
<evidence type="ECO:0000256" key="1">
    <source>
        <dbReference type="ARBA" id="ARBA00004651"/>
    </source>
</evidence>
<proteinExistence type="predicted"/>
<feature type="transmembrane region" description="Helical" evidence="6">
    <location>
        <begin position="93"/>
        <end position="114"/>
    </location>
</feature>
<accession>A0ABU2U7P4</accession>
<protein>
    <submittedName>
        <fullName evidence="8">MFS transporter</fullName>
    </submittedName>
</protein>
<evidence type="ECO:0000256" key="5">
    <source>
        <dbReference type="ARBA" id="ARBA00023136"/>
    </source>
</evidence>
<dbReference type="PROSITE" id="PS50850">
    <property type="entry name" value="MFS"/>
    <property type="match status" value="1"/>
</dbReference>
<evidence type="ECO:0000259" key="7">
    <source>
        <dbReference type="PROSITE" id="PS50850"/>
    </source>
</evidence>
<keyword evidence="2" id="KW-1003">Cell membrane</keyword>
<reference evidence="9" key="1">
    <citation type="submission" date="2023-07" db="EMBL/GenBank/DDBJ databases">
        <title>30 novel species of actinomycetes from the DSMZ collection.</title>
        <authorList>
            <person name="Nouioui I."/>
        </authorList>
    </citation>
    <scope>NUCLEOTIDE SEQUENCE [LARGE SCALE GENOMIC DNA]</scope>
    <source>
        <strain evidence="9">DSM 41699</strain>
    </source>
</reference>
<feature type="transmembrane region" description="Helical" evidence="6">
    <location>
        <begin position="362"/>
        <end position="386"/>
    </location>
</feature>
<evidence type="ECO:0000256" key="4">
    <source>
        <dbReference type="ARBA" id="ARBA00022989"/>
    </source>
</evidence>
<dbReference type="InterPro" id="IPR036259">
    <property type="entry name" value="MFS_trans_sf"/>
</dbReference>
<evidence type="ECO:0000256" key="3">
    <source>
        <dbReference type="ARBA" id="ARBA00022692"/>
    </source>
</evidence>
<dbReference type="PANTHER" id="PTHR23513">
    <property type="entry name" value="INTEGRAL MEMBRANE EFFLUX PROTEIN-RELATED"/>
    <property type="match status" value="1"/>
</dbReference>
<feature type="transmembrane region" description="Helical" evidence="6">
    <location>
        <begin position="392"/>
        <end position="412"/>
    </location>
</feature>
<dbReference type="Gene3D" id="1.20.1250.20">
    <property type="entry name" value="MFS general substrate transporter like domains"/>
    <property type="match status" value="1"/>
</dbReference>
<dbReference type="PANTHER" id="PTHR23513:SF11">
    <property type="entry name" value="STAPHYLOFERRIN A TRANSPORTER"/>
    <property type="match status" value="1"/>
</dbReference>
<evidence type="ECO:0000313" key="9">
    <source>
        <dbReference type="Proteomes" id="UP001183809"/>
    </source>
</evidence>
<feature type="transmembrane region" description="Helical" evidence="6">
    <location>
        <begin position="30"/>
        <end position="53"/>
    </location>
</feature>
<feature type="transmembrane region" description="Helical" evidence="6">
    <location>
        <begin position="305"/>
        <end position="323"/>
    </location>
</feature>
<dbReference type="EMBL" id="JAVREY010000100">
    <property type="protein sequence ID" value="MDT0469250.1"/>
    <property type="molecule type" value="Genomic_DNA"/>
</dbReference>
<keyword evidence="9" id="KW-1185">Reference proteome</keyword>
<feature type="transmembrane region" description="Helical" evidence="6">
    <location>
        <begin position="240"/>
        <end position="262"/>
    </location>
</feature>
<evidence type="ECO:0000256" key="2">
    <source>
        <dbReference type="ARBA" id="ARBA00022475"/>
    </source>
</evidence>
<keyword evidence="5 6" id="KW-0472">Membrane</keyword>
<organism evidence="8 9">
    <name type="scientific">Streptomyces gibsoniae</name>
    <dbReference type="NCBI Taxonomy" id="3075529"/>
    <lineage>
        <taxon>Bacteria</taxon>
        <taxon>Bacillati</taxon>
        <taxon>Actinomycetota</taxon>
        <taxon>Actinomycetes</taxon>
        <taxon>Kitasatosporales</taxon>
        <taxon>Streptomycetaceae</taxon>
        <taxon>Streptomyces</taxon>
    </lineage>
</organism>
<gene>
    <name evidence="8" type="ORF">RM764_40885</name>
</gene>
<evidence type="ECO:0000256" key="6">
    <source>
        <dbReference type="SAM" id="Phobius"/>
    </source>
</evidence>
<comment type="caution">
    <text evidence="8">The sequence shown here is derived from an EMBL/GenBank/DDBJ whole genome shotgun (WGS) entry which is preliminary data.</text>
</comment>
<keyword evidence="3 6" id="KW-0812">Transmembrane</keyword>
<keyword evidence="4 6" id="KW-1133">Transmembrane helix</keyword>
<name>A0ABU2U7P4_9ACTN</name>
<evidence type="ECO:0000313" key="8">
    <source>
        <dbReference type="EMBL" id="MDT0469250.1"/>
    </source>
</evidence>
<dbReference type="SUPFAM" id="SSF103473">
    <property type="entry name" value="MFS general substrate transporter"/>
    <property type="match status" value="1"/>
</dbReference>
<dbReference type="InterPro" id="IPR011701">
    <property type="entry name" value="MFS"/>
</dbReference>
<dbReference type="CDD" id="cd06173">
    <property type="entry name" value="MFS_MefA_like"/>
    <property type="match status" value="1"/>
</dbReference>
<feature type="transmembrane region" description="Helical" evidence="6">
    <location>
        <begin position="59"/>
        <end position="81"/>
    </location>
</feature>
<feature type="transmembrane region" description="Helical" evidence="6">
    <location>
        <begin position="329"/>
        <end position="350"/>
    </location>
</feature>
<dbReference type="Proteomes" id="UP001183809">
    <property type="component" value="Unassembled WGS sequence"/>
</dbReference>
<dbReference type="RefSeq" id="WP_311700684.1">
    <property type="nucleotide sequence ID" value="NZ_JAVREY010000100.1"/>
</dbReference>
<feature type="transmembrane region" description="Helical" evidence="6">
    <location>
        <begin position="187"/>
        <end position="204"/>
    </location>
</feature>
<feature type="transmembrane region" description="Helical" evidence="6">
    <location>
        <begin position="120"/>
        <end position="139"/>
    </location>
</feature>
<feature type="transmembrane region" description="Helical" evidence="6">
    <location>
        <begin position="274"/>
        <end position="293"/>
    </location>
</feature>